<dbReference type="InterPro" id="IPR050820">
    <property type="entry name" value="MFS_Sugar_Transporter"/>
</dbReference>
<sequence length="88" mass="10125">MNLLISLTFLTLTELIGLPWMFFIYSVMSLASLGFTILFVPETKGRSLEEISEELAKKSHVYRWTTRKKTLLQMEPVHCTNNQVGTTE</sequence>
<keyword evidence="9" id="KW-0325">Glycoprotein</keyword>
<evidence type="ECO:0008006" key="13">
    <source>
        <dbReference type="Google" id="ProtNLM"/>
    </source>
</evidence>
<evidence type="ECO:0000256" key="4">
    <source>
        <dbReference type="ARBA" id="ARBA00022475"/>
    </source>
</evidence>
<dbReference type="EMBL" id="JANPWB010000009">
    <property type="protein sequence ID" value="KAJ1154597.1"/>
    <property type="molecule type" value="Genomic_DNA"/>
</dbReference>
<evidence type="ECO:0000256" key="10">
    <source>
        <dbReference type="SAM" id="Phobius"/>
    </source>
</evidence>
<dbReference type="PANTHER" id="PTHR48023:SF2">
    <property type="entry name" value="SOLUTE CARRIER FAMILY 2, FACILITATED GLUCOSE TRANSPORTER MEMBER 12"/>
    <property type="match status" value="1"/>
</dbReference>
<keyword evidence="3" id="KW-0813">Transport</keyword>
<dbReference type="InterPro" id="IPR005828">
    <property type="entry name" value="MFS_sugar_transport-like"/>
</dbReference>
<evidence type="ECO:0000256" key="3">
    <source>
        <dbReference type="ARBA" id="ARBA00022448"/>
    </source>
</evidence>
<evidence type="ECO:0000256" key="2">
    <source>
        <dbReference type="ARBA" id="ARBA00007004"/>
    </source>
</evidence>
<name>A0AAV7RS47_PLEWA</name>
<keyword evidence="12" id="KW-1185">Reference proteome</keyword>
<keyword evidence="8 10" id="KW-0472">Membrane</keyword>
<evidence type="ECO:0000313" key="12">
    <source>
        <dbReference type="Proteomes" id="UP001066276"/>
    </source>
</evidence>
<evidence type="ECO:0000256" key="8">
    <source>
        <dbReference type="ARBA" id="ARBA00023136"/>
    </source>
</evidence>
<keyword evidence="7 10" id="KW-1133">Transmembrane helix</keyword>
<evidence type="ECO:0000256" key="5">
    <source>
        <dbReference type="ARBA" id="ARBA00022597"/>
    </source>
</evidence>
<evidence type="ECO:0000313" key="11">
    <source>
        <dbReference type="EMBL" id="KAJ1154597.1"/>
    </source>
</evidence>
<dbReference type="Proteomes" id="UP001066276">
    <property type="component" value="Chromosome 5"/>
</dbReference>
<dbReference type="PANTHER" id="PTHR48023">
    <property type="entry name" value="D-XYLOSE-PROTON SYMPORTER-LIKE 2"/>
    <property type="match status" value="1"/>
</dbReference>
<dbReference type="GO" id="GO:1904659">
    <property type="term" value="P:D-glucose transmembrane transport"/>
    <property type="evidence" value="ECO:0007669"/>
    <property type="project" value="TreeGrafter"/>
</dbReference>
<dbReference type="GO" id="GO:0072359">
    <property type="term" value="P:circulatory system development"/>
    <property type="evidence" value="ECO:0007669"/>
    <property type="project" value="TreeGrafter"/>
</dbReference>
<keyword evidence="5" id="KW-0762">Sugar transport</keyword>
<organism evidence="11 12">
    <name type="scientific">Pleurodeles waltl</name>
    <name type="common">Iberian ribbed newt</name>
    <dbReference type="NCBI Taxonomy" id="8319"/>
    <lineage>
        <taxon>Eukaryota</taxon>
        <taxon>Metazoa</taxon>
        <taxon>Chordata</taxon>
        <taxon>Craniata</taxon>
        <taxon>Vertebrata</taxon>
        <taxon>Euteleostomi</taxon>
        <taxon>Amphibia</taxon>
        <taxon>Batrachia</taxon>
        <taxon>Caudata</taxon>
        <taxon>Salamandroidea</taxon>
        <taxon>Salamandridae</taxon>
        <taxon>Pleurodelinae</taxon>
        <taxon>Pleurodeles</taxon>
    </lineage>
</organism>
<dbReference type="GO" id="GO:0005886">
    <property type="term" value="C:plasma membrane"/>
    <property type="evidence" value="ECO:0007669"/>
    <property type="project" value="UniProtKB-SubCell"/>
</dbReference>
<comment type="subcellular location">
    <subcellularLocation>
        <location evidence="1">Cell membrane</location>
        <topology evidence="1">Multi-pass membrane protein</topology>
    </subcellularLocation>
</comment>
<feature type="transmembrane region" description="Helical" evidence="10">
    <location>
        <begin position="20"/>
        <end position="40"/>
    </location>
</feature>
<proteinExistence type="inferred from homology"/>
<dbReference type="AlphaFoldDB" id="A0AAV7RS47"/>
<evidence type="ECO:0000256" key="7">
    <source>
        <dbReference type="ARBA" id="ARBA00022989"/>
    </source>
</evidence>
<comment type="similarity">
    <text evidence="2">Belongs to the major facilitator superfamily. Sugar transporter (TC 2.A.1.1) family. Glucose transporter subfamily.</text>
</comment>
<dbReference type="SUPFAM" id="SSF103473">
    <property type="entry name" value="MFS general substrate transporter"/>
    <property type="match status" value="1"/>
</dbReference>
<dbReference type="GO" id="GO:0022857">
    <property type="term" value="F:transmembrane transporter activity"/>
    <property type="evidence" value="ECO:0007669"/>
    <property type="project" value="InterPro"/>
</dbReference>
<dbReference type="Gene3D" id="1.20.1250.20">
    <property type="entry name" value="MFS general substrate transporter like domains"/>
    <property type="match status" value="1"/>
</dbReference>
<dbReference type="Pfam" id="PF00083">
    <property type="entry name" value="Sugar_tr"/>
    <property type="match status" value="1"/>
</dbReference>
<evidence type="ECO:0000256" key="9">
    <source>
        <dbReference type="ARBA" id="ARBA00023180"/>
    </source>
</evidence>
<keyword evidence="4" id="KW-1003">Cell membrane</keyword>
<evidence type="ECO:0000256" key="1">
    <source>
        <dbReference type="ARBA" id="ARBA00004651"/>
    </source>
</evidence>
<reference evidence="11" key="1">
    <citation type="journal article" date="2022" name="bioRxiv">
        <title>Sequencing and chromosome-scale assembly of the giantPleurodeles waltlgenome.</title>
        <authorList>
            <person name="Brown T."/>
            <person name="Elewa A."/>
            <person name="Iarovenko S."/>
            <person name="Subramanian E."/>
            <person name="Araus A.J."/>
            <person name="Petzold A."/>
            <person name="Susuki M."/>
            <person name="Suzuki K.-i.T."/>
            <person name="Hayashi T."/>
            <person name="Toyoda A."/>
            <person name="Oliveira C."/>
            <person name="Osipova E."/>
            <person name="Leigh N.D."/>
            <person name="Simon A."/>
            <person name="Yun M.H."/>
        </authorList>
    </citation>
    <scope>NUCLEOTIDE SEQUENCE</scope>
    <source>
        <strain evidence="11">20211129_DDA</strain>
        <tissue evidence="11">Liver</tissue>
    </source>
</reference>
<dbReference type="InterPro" id="IPR036259">
    <property type="entry name" value="MFS_trans_sf"/>
</dbReference>
<accession>A0AAV7RS47</accession>
<protein>
    <recommendedName>
        <fullName evidence="13">Major facilitator superfamily (MFS) profile domain-containing protein</fullName>
    </recommendedName>
</protein>
<evidence type="ECO:0000256" key="6">
    <source>
        <dbReference type="ARBA" id="ARBA00022692"/>
    </source>
</evidence>
<keyword evidence="6 10" id="KW-0812">Transmembrane</keyword>
<gene>
    <name evidence="11" type="ORF">NDU88_007343</name>
</gene>
<comment type="caution">
    <text evidence="11">The sequence shown here is derived from an EMBL/GenBank/DDBJ whole genome shotgun (WGS) entry which is preliminary data.</text>
</comment>